<evidence type="ECO:0000256" key="1">
    <source>
        <dbReference type="SAM" id="Phobius"/>
    </source>
</evidence>
<keyword evidence="1" id="KW-0472">Membrane</keyword>
<accession>Q8KF72</accession>
<dbReference type="KEGG" id="cte:CT0459"/>
<evidence type="ECO:0000259" key="2">
    <source>
        <dbReference type="Pfam" id="PF09500"/>
    </source>
</evidence>
<dbReference type="AlphaFoldDB" id="Q8KF72"/>
<name>Q8KF72_CHLTE</name>
<dbReference type="InterPro" id="IPR029069">
    <property type="entry name" value="HotDog_dom_sf"/>
</dbReference>
<keyword evidence="1" id="KW-1133">Transmembrane helix</keyword>
<dbReference type="Proteomes" id="UP000001007">
    <property type="component" value="Chromosome"/>
</dbReference>
<reference evidence="3 4" key="1">
    <citation type="journal article" date="2002" name="Proc. Natl. Acad. Sci. U.S.A.">
        <title>The complete genome sequence of Chlorobium tepidum TLS, a photosynthetic, anaerobic, green-sulfur bacterium.</title>
        <authorList>
            <person name="Eisen J.A."/>
            <person name="Nelson K.E."/>
            <person name="Paulsen I.T."/>
            <person name="Heidelberg J.F."/>
            <person name="Wu M."/>
            <person name="Dodson R.J."/>
            <person name="Deboy R."/>
            <person name="Gwinn M.L."/>
            <person name="Nelson W.C."/>
            <person name="Haft D.H."/>
            <person name="Hickey E.K."/>
            <person name="Peterson J.D."/>
            <person name="Durkin A.S."/>
            <person name="Kolonay J.L."/>
            <person name="Yang F."/>
            <person name="Holt I."/>
            <person name="Umayam L.A."/>
            <person name="Mason T."/>
            <person name="Brenner M."/>
            <person name="Shea T.P."/>
            <person name="Parksey D."/>
            <person name="Nierman W.C."/>
            <person name="Feldblyum T.V."/>
            <person name="Hansen C.L."/>
            <person name="Craven M.B."/>
            <person name="Radune D."/>
            <person name="Vamathevan J."/>
            <person name="Khouri H."/>
            <person name="White O."/>
            <person name="Gruber T.M."/>
            <person name="Ketchum K.A."/>
            <person name="Venter J.C."/>
            <person name="Tettelin H."/>
            <person name="Bryant D.A."/>
            <person name="Fraser C.M."/>
        </authorList>
    </citation>
    <scope>NUCLEOTIDE SEQUENCE [LARGE SCALE GENOMIC DNA]</scope>
    <source>
        <strain evidence="4">ATCC 49652 / DSM 12025 / NBRC 103806 / TLS</strain>
    </source>
</reference>
<dbReference type="eggNOG" id="COG2050">
    <property type="taxonomic scope" value="Bacteria"/>
</dbReference>
<dbReference type="EMBL" id="AE006470">
    <property type="protein sequence ID" value="AAM71702.1"/>
    <property type="molecule type" value="Genomic_DNA"/>
</dbReference>
<organism evidence="3 4">
    <name type="scientific">Chlorobaculum tepidum (strain ATCC 49652 / DSM 12025 / NBRC 103806 / TLS)</name>
    <name type="common">Chlorobium tepidum</name>
    <dbReference type="NCBI Taxonomy" id="194439"/>
    <lineage>
        <taxon>Bacteria</taxon>
        <taxon>Pseudomonadati</taxon>
        <taxon>Chlorobiota</taxon>
        <taxon>Chlorobiia</taxon>
        <taxon>Chlorobiales</taxon>
        <taxon>Chlorobiaceae</taxon>
        <taxon>Chlorobaculum</taxon>
    </lineage>
</organism>
<dbReference type="Gene3D" id="3.10.129.10">
    <property type="entry name" value="Hotdog Thioesterase"/>
    <property type="match status" value="1"/>
</dbReference>
<evidence type="ECO:0000313" key="4">
    <source>
        <dbReference type="Proteomes" id="UP000001007"/>
    </source>
</evidence>
<feature type="transmembrane region" description="Helical" evidence="1">
    <location>
        <begin position="47"/>
        <end position="66"/>
    </location>
</feature>
<dbReference type="InterPro" id="IPR012660">
    <property type="entry name" value="YiiD_C"/>
</dbReference>
<dbReference type="HOGENOM" id="CLU_112070_0_1_10"/>
<keyword evidence="1" id="KW-0812">Transmembrane</keyword>
<evidence type="ECO:0000313" key="3">
    <source>
        <dbReference type="EMBL" id="AAM71702.1"/>
    </source>
</evidence>
<keyword evidence="4" id="KW-1185">Reference proteome</keyword>
<proteinExistence type="predicted"/>
<dbReference type="EnsemblBacteria" id="AAM71702">
    <property type="protein sequence ID" value="AAM71702"/>
    <property type="gene ID" value="CT0459"/>
</dbReference>
<dbReference type="Pfam" id="PF09500">
    <property type="entry name" value="YiiD_C"/>
    <property type="match status" value="1"/>
</dbReference>
<feature type="domain" description="Thioesterase putative" evidence="2">
    <location>
        <begin position="3"/>
        <end position="144"/>
    </location>
</feature>
<gene>
    <name evidence="3" type="ordered locus">CT0459</name>
</gene>
<sequence length="145" mass="15801">MERKLQEILDSAIPLTQAMGIVVERYTGRELTIIAPLANNFNHLGTAFGGSLYIACVLSAWGLLYLRLREAGIKGSIVIRKGNAEYLRPVTGDIVATGTLPTEEEFAALIESFDRKGKAKMTICAVIEVEGKVAVKFEGEFAVVR</sequence>
<dbReference type="OrthoDB" id="572024at2"/>
<protein>
    <recommendedName>
        <fullName evidence="2">Thioesterase putative domain-containing protein</fullName>
    </recommendedName>
</protein>
<dbReference type="SUPFAM" id="SSF54637">
    <property type="entry name" value="Thioesterase/thiol ester dehydrase-isomerase"/>
    <property type="match status" value="1"/>
</dbReference>
<dbReference type="NCBIfam" id="TIGR02447">
    <property type="entry name" value="yiiD_Cterm"/>
    <property type="match status" value="1"/>
</dbReference>
<dbReference type="STRING" id="194439.CT0459"/>
<dbReference type="RefSeq" id="WP_010932147.1">
    <property type="nucleotide sequence ID" value="NC_002932.3"/>
</dbReference>